<dbReference type="EMBL" id="BBNU01000032">
    <property type="protein sequence ID" value="GAL82517.1"/>
    <property type="molecule type" value="Genomic_DNA"/>
</dbReference>
<evidence type="ECO:0000313" key="3">
    <source>
        <dbReference type="Proteomes" id="UP000029643"/>
    </source>
</evidence>
<name>A0A090X770_9FLAO</name>
<protein>
    <submittedName>
        <fullName evidence="2">Uncharacterized protein</fullName>
    </submittedName>
</protein>
<dbReference type="Proteomes" id="UP000029643">
    <property type="component" value="Unassembled WGS sequence"/>
</dbReference>
<evidence type="ECO:0000313" key="2">
    <source>
        <dbReference type="EMBL" id="GAL82517.1"/>
    </source>
</evidence>
<dbReference type="InterPro" id="IPR029058">
    <property type="entry name" value="AB_hydrolase_fold"/>
</dbReference>
<sequence>MTISHKKQIANHMKNIIFAIFIFTSALCNAQNYSFVPDSLRLISYEELMKNPPSNVGLVYYENGTPTTLKEVIPLVMQKKLTPQMFVDKDGNHKILVVVKAEVKTENISIAYEGMPEKLKKLGYSFGNSKSDTIVLITQGGPFPKLFTDEVKAIFKDNGGIDENKYFIINSHQAQTIEPQMMLEEEMSFEQAKMLGIKTSEMLNELVSYFKSENKKVFIVGISYGCFAAQDYISKFGNIADGYLLMVGRLDIAEDIWRAYSEGIDAAFEEDAVSTKVEQKAEDLMMINSHKIAAAYGYKRYSELLKNTDLSNLIYYHALKDSNVGKLTTDEIDFLKTKGANIVAFDDVHTAWRKHLKKALELLLAK</sequence>
<proteinExistence type="predicted"/>
<dbReference type="Gene3D" id="3.40.50.1820">
    <property type="entry name" value="alpha/beta hydrolase"/>
    <property type="match status" value="1"/>
</dbReference>
<evidence type="ECO:0000256" key="1">
    <source>
        <dbReference type="SAM" id="SignalP"/>
    </source>
</evidence>
<keyword evidence="1" id="KW-0732">Signal</keyword>
<gene>
    <name evidence="2" type="ORF">JCM19274_195</name>
</gene>
<accession>A0A090X770</accession>
<feature type="chain" id="PRO_5001866604" evidence="1">
    <location>
        <begin position="31"/>
        <end position="366"/>
    </location>
</feature>
<organism evidence="2 3">
    <name type="scientific">Algibacter lectus</name>
    <dbReference type="NCBI Taxonomy" id="221126"/>
    <lineage>
        <taxon>Bacteria</taxon>
        <taxon>Pseudomonadati</taxon>
        <taxon>Bacteroidota</taxon>
        <taxon>Flavobacteriia</taxon>
        <taxon>Flavobacteriales</taxon>
        <taxon>Flavobacteriaceae</taxon>
        <taxon>Algibacter</taxon>
    </lineage>
</organism>
<reference evidence="2 3" key="1">
    <citation type="journal article" date="2014" name="Genome Announc.">
        <title>Draft Genome Sequences of Marine Flavobacterium Algibacter lectus Strains SS8 and NR4.</title>
        <authorList>
            <person name="Takatani N."/>
            <person name="Nakanishi M."/>
            <person name="Meirelles P."/>
            <person name="Mino S."/>
            <person name="Suda W."/>
            <person name="Oshima K."/>
            <person name="Hattori M."/>
            <person name="Ohkuma M."/>
            <person name="Hosokawa M."/>
            <person name="Miyashita K."/>
            <person name="Thompson F.L."/>
            <person name="Niwa A."/>
            <person name="Sawabe T."/>
            <person name="Sawabe T."/>
        </authorList>
    </citation>
    <scope>NUCLEOTIDE SEQUENCE [LARGE SCALE GENOMIC DNA]</scope>
    <source>
        <strain evidence="3">JCM19274</strain>
    </source>
</reference>
<dbReference type="SUPFAM" id="SSF53474">
    <property type="entry name" value="alpha/beta-Hydrolases"/>
    <property type="match status" value="1"/>
</dbReference>
<feature type="signal peptide" evidence="1">
    <location>
        <begin position="1"/>
        <end position="30"/>
    </location>
</feature>
<comment type="caution">
    <text evidence="2">The sequence shown here is derived from an EMBL/GenBank/DDBJ whole genome shotgun (WGS) entry which is preliminary data.</text>
</comment>
<dbReference type="AlphaFoldDB" id="A0A090X770"/>